<sequence length="163" mass="17565">MKRVSMLPEPVLSAGPFACNPSADARTGAPEEYVSVRKNGRIWVGAPEIHLNKETATLTLLGVAGGLEEEVIVMKLKFEGVGTYSLTNRQAFYYTSAHGHVLTSAFELAPCSAGVLEISGYDPAGKLLEGNFRLVLTKEQSNPGNEAETMTFSDGRFRGRVTV</sequence>
<proteinExistence type="predicted"/>
<protein>
    <submittedName>
        <fullName evidence="1">Uncharacterized protein</fullName>
    </submittedName>
</protein>
<organism evidence="1 2">
    <name type="scientific">Pontibacter saemangeumensis</name>
    <dbReference type="NCBI Taxonomy" id="1084525"/>
    <lineage>
        <taxon>Bacteria</taxon>
        <taxon>Pseudomonadati</taxon>
        <taxon>Bacteroidota</taxon>
        <taxon>Cytophagia</taxon>
        <taxon>Cytophagales</taxon>
        <taxon>Hymenobacteraceae</taxon>
        <taxon>Pontibacter</taxon>
    </lineage>
</organism>
<accession>A0ABP8M4N2</accession>
<comment type="caution">
    <text evidence="1">The sequence shown here is derived from an EMBL/GenBank/DDBJ whole genome shotgun (WGS) entry which is preliminary data.</text>
</comment>
<keyword evidence="2" id="KW-1185">Reference proteome</keyword>
<name>A0ABP8M4N2_9BACT</name>
<dbReference type="RefSeq" id="WP_345161974.1">
    <property type="nucleotide sequence ID" value="NZ_BAABHC010000029.1"/>
</dbReference>
<reference evidence="2" key="1">
    <citation type="journal article" date="2019" name="Int. J. Syst. Evol. Microbiol.">
        <title>The Global Catalogue of Microorganisms (GCM) 10K type strain sequencing project: providing services to taxonomists for standard genome sequencing and annotation.</title>
        <authorList>
            <consortium name="The Broad Institute Genomics Platform"/>
            <consortium name="The Broad Institute Genome Sequencing Center for Infectious Disease"/>
            <person name="Wu L."/>
            <person name="Ma J."/>
        </authorList>
    </citation>
    <scope>NUCLEOTIDE SEQUENCE [LARGE SCALE GENOMIC DNA]</scope>
    <source>
        <strain evidence="2">JCM 17926</strain>
    </source>
</reference>
<dbReference type="EMBL" id="BAABHC010000029">
    <property type="protein sequence ID" value="GAA4442196.1"/>
    <property type="molecule type" value="Genomic_DNA"/>
</dbReference>
<evidence type="ECO:0000313" key="1">
    <source>
        <dbReference type="EMBL" id="GAA4442196.1"/>
    </source>
</evidence>
<evidence type="ECO:0000313" key="2">
    <source>
        <dbReference type="Proteomes" id="UP001500552"/>
    </source>
</evidence>
<dbReference type="Proteomes" id="UP001500552">
    <property type="component" value="Unassembled WGS sequence"/>
</dbReference>
<gene>
    <name evidence="1" type="ORF">GCM10023188_41640</name>
</gene>